<evidence type="ECO:0000256" key="6">
    <source>
        <dbReference type="ARBA" id="ARBA00023136"/>
    </source>
</evidence>
<feature type="transmembrane region" description="Helical" evidence="7">
    <location>
        <begin position="137"/>
        <end position="155"/>
    </location>
</feature>
<proteinExistence type="inferred from homology"/>
<dbReference type="NCBIfam" id="NF037981">
    <property type="entry name" value="NCS2_1"/>
    <property type="match status" value="1"/>
</dbReference>
<dbReference type="RefSeq" id="WP_055058402.1">
    <property type="nucleotide sequence ID" value="NZ_CYZP01000023.1"/>
</dbReference>
<accession>A0A174E7U7</accession>
<feature type="transmembrane region" description="Helical" evidence="7">
    <location>
        <begin position="413"/>
        <end position="433"/>
    </location>
</feature>
<dbReference type="EMBL" id="CYZP01000023">
    <property type="protein sequence ID" value="CUO33793.1"/>
    <property type="molecule type" value="Genomic_DNA"/>
</dbReference>
<dbReference type="Proteomes" id="UP000095645">
    <property type="component" value="Unassembled WGS sequence"/>
</dbReference>
<feature type="transmembrane region" description="Helical" evidence="7">
    <location>
        <begin position="55"/>
        <end position="74"/>
    </location>
</feature>
<evidence type="ECO:0000256" key="2">
    <source>
        <dbReference type="ARBA" id="ARBA00008821"/>
    </source>
</evidence>
<keyword evidence="6 7" id="KW-0472">Membrane</keyword>
<feature type="transmembrane region" description="Helical" evidence="7">
    <location>
        <begin position="320"/>
        <end position="339"/>
    </location>
</feature>
<evidence type="ECO:0000313" key="9">
    <source>
        <dbReference type="Proteomes" id="UP000095645"/>
    </source>
</evidence>
<feature type="transmembrane region" description="Helical" evidence="7">
    <location>
        <begin position="110"/>
        <end position="130"/>
    </location>
</feature>
<keyword evidence="3" id="KW-0813">Transport</keyword>
<feature type="transmembrane region" description="Helical" evidence="7">
    <location>
        <begin position="345"/>
        <end position="373"/>
    </location>
</feature>
<dbReference type="GO" id="GO:0005886">
    <property type="term" value="C:plasma membrane"/>
    <property type="evidence" value="ECO:0007669"/>
    <property type="project" value="TreeGrafter"/>
</dbReference>
<gene>
    <name evidence="8" type="primary">ygfU</name>
    <name evidence="8" type="ORF">ERS852476_02567</name>
</gene>
<evidence type="ECO:0000256" key="1">
    <source>
        <dbReference type="ARBA" id="ARBA00004141"/>
    </source>
</evidence>
<feature type="transmembrane region" description="Helical" evidence="7">
    <location>
        <begin position="385"/>
        <end position="407"/>
    </location>
</feature>
<dbReference type="Pfam" id="PF00860">
    <property type="entry name" value="Xan_ur_permease"/>
    <property type="match status" value="1"/>
</dbReference>
<feature type="transmembrane region" description="Helical" evidence="7">
    <location>
        <begin position="200"/>
        <end position="219"/>
    </location>
</feature>
<sequence>MKRGSIFETDGIPHMSEALPLAMQHVVAMIVGCVTPAIIVSGAVPGGLSREDQVILIQSALVIAALSTLLQLFPIGGKAKFAIGSGLPIIMGVSFAYVPSMQAIAESYGIAAIMGAEIVGGIVAVVMGLLVKKIRIFFPPLITGTVVFTIGLSLYPTAINYMAGGTSSPNYGSWQNWAIAFFTLIVVTALNHFGKGIWKLASILIGIIVGYLVSIPFGMVDFSSIGEAGVCQLPSLMHFGVQFEPSSCVALGILFAINSIQAIGDYSATTIGAMDRTPKDDELQRGIVGYGLSNVVGALLGGLPTATYSQNVGIVTTTKVINRWVLGLAAAILGIAGLVPKFSAILTTIPQCVLGGATVSVFASIAMTGMKLVASAEMDYRNSSIVGLAAALGMGVSQATAALASFPTWVTTIFGKSPVVLATIIAVMLNVILPKTRDEQKEEAKKKIKIEQKLEEDHREFGE</sequence>
<dbReference type="InterPro" id="IPR006042">
    <property type="entry name" value="Xan_ur_permease"/>
</dbReference>
<protein>
    <submittedName>
        <fullName evidence="8">Putative purine permease ygfU</fullName>
    </submittedName>
</protein>
<feature type="transmembrane region" description="Helical" evidence="7">
    <location>
        <begin position="287"/>
        <end position="308"/>
    </location>
</feature>
<dbReference type="InterPro" id="IPR006043">
    <property type="entry name" value="NCS2"/>
</dbReference>
<evidence type="ECO:0000256" key="7">
    <source>
        <dbReference type="SAM" id="Phobius"/>
    </source>
</evidence>
<evidence type="ECO:0000256" key="4">
    <source>
        <dbReference type="ARBA" id="ARBA00022692"/>
    </source>
</evidence>
<dbReference type="AlphaFoldDB" id="A0A174E7U7"/>
<dbReference type="NCBIfam" id="TIGR00801">
    <property type="entry name" value="ncs2"/>
    <property type="match status" value="1"/>
</dbReference>
<evidence type="ECO:0000256" key="5">
    <source>
        <dbReference type="ARBA" id="ARBA00022989"/>
    </source>
</evidence>
<dbReference type="PANTHER" id="PTHR42810">
    <property type="entry name" value="PURINE PERMEASE C1399.01C-RELATED"/>
    <property type="match status" value="1"/>
</dbReference>
<comment type="similarity">
    <text evidence="2">Belongs to the nucleobase:cation symporter-2 (NCS2) (TC 2.A.40) family.</text>
</comment>
<evidence type="ECO:0000256" key="3">
    <source>
        <dbReference type="ARBA" id="ARBA00022448"/>
    </source>
</evidence>
<keyword evidence="4 7" id="KW-0812">Transmembrane</keyword>
<dbReference type="PANTHER" id="PTHR42810:SF2">
    <property type="entry name" value="PURINE PERMEASE C1399.01C-RELATED"/>
    <property type="match status" value="1"/>
</dbReference>
<comment type="subcellular location">
    <subcellularLocation>
        <location evidence="1">Membrane</location>
        <topology evidence="1">Multi-pass membrane protein</topology>
    </subcellularLocation>
</comment>
<feature type="transmembrane region" description="Helical" evidence="7">
    <location>
        <begin position="81"/>
        <end position="98"/>
    </location>
</feature>
<feature type="transmembrane region" description="Helical" evidence="7">
    <location>
        <begin position="175"/>
        <end position="193"/>
    </location>
</feature>
<organism evidence="8 9">
    <name type="scientific">Blautia obeum</name>
    <dbReference type="NCBI Taxonomy" id="40520"/>
    <lineage>
        <taxon>Bacteria</taxon>
        <taxon>Bacillati</taxon>
        <taxon>Bacillota</taxon>
        <taxon>Clostridia</taxon>
        <taxon>Lachnospirales</taxon>
        <taxon>Lachnospiraceae</taxon>
        <taxon>Blautia</taxon>
    </lineage>
</organism>
<dbReference type="GO" id="GO:0042907">
    <property type="term" value="F:xanthine transmembrane transporter activity"/>
    <property type="evidence" value="ECO:0007669"/>
    <property type="project" value="TreeGrafter"/>
</dbReference>
<dbReference type="PROSITE" id="PS51257">
    <property type="entry name" value="PROKAR_LIPOPROTEIN"/>
    <property type="match status" value="1"/>
</dbReference>
<keyword evidence="5 7" id="KW-1133">Transmembrane helix</keyword>
<name>A0A174E7U7_9FIRM</name>
<reference evidence="8 9" key="1">
    <citation type="submission" date="2015-09" db="EMBL/GenBank/DDBJ databases">
        <authorList>
            <consortium name="Pathogen Informatics"/>
        </authorList>
    </citation>
    <scope>NUCLEOTIDE SEQUENCE [LARGE SCALE GENOMIC DNA]</scope>
    <source>
        <strain evidence="8 9">2789STDY5834861</strain>
    </source>
</reference>
<evidence type="ECO:0000313" key="8">
    <source>
        <dbReference type="EMBL" id="CUO33793.1"/>
    </source>
</evidence>
<feature type="transmembrane region" description="Helical" evidence="7">
    <location>
        <begin position="21"/>
        <end position="43"/>
    </location>
</feature>